<sequence>MKKQFYIYYMFWALLLIQIMLTIMTSLSQGVILPLAIFPGMSLFFLFCLRYLLGYNLKQSPSEPLFVLRRSGLGTSLNPQNPLGYKLSLLVVMGVLVLLFCLTLLAFLGK</sequence>
<proteinExistence type="predicted"/>
<dbReference type="RefSeq" id="WP_164332047.1">
    <property type="nucleotide sequence ID" value="NZ_JAAJBE010000002.1"/>
</dbReference>
<keyword evidence="1" id="KW-1133">Transmembrane helix</keyword>
<keyword evidence="1" id="KW-0472">Membrane</keyword>
<feature type="transmembrane region" description="Helical" evidence="1">
    <location>
        <begin position="87"/>
        <end position="108"/>
    </location>
</feature>
<evidence type="ECO:0000256" key="1">
    <source>
        <dbReference type="SAM" id="Phobius"/>
    </source>
</evidence>
<gene>
    <name evidence="2" type="ORF">G5S97_01700</name>
</gene>
<organism evidence="2">
    <name type="scientific">Streptococcus salivarius</name>
    <dbReference type="NCBI Taxonomy" id="1304"/>
    <lineage>
        <taxon>Bacteria</taxon>
        <taxon>Bacillati</taxon>
        <taxon>Bacillota</taxon>
        <taxon>Bacilli</taxon>
        <taxon>Lactobacillales</taxon>
        <taxon>Streptococcaceae</taxon>
        <taxon>Streptococcus</taxon>
    </lineage>
</organism>
<feature type="transmembrane region" description="Helical" evidence="1">
    <location>
        <begin position="31"/>
        <end position="53"/>
    </location>
</feature>
<evidence type="ECO:0000313" key="2">
    <source>
        <dbReference type="EMBL" id="NGG27263.1"/>
    </source>
</evidence>
<comment type="caution">
    <text evidence="2">The sequence shown here is derived from an EMBL/GenBank/DDBJ whole genome shotgun (WGS) entry which is preliminary data.</text>
</comment>
<dbReference type="AlphaFoldDB" id="A0A6G4N9K2"/>
<reference evidence="2" key="1">
    <citation type="submission" date="2020-02" db="EMBL/GenBank/DDBJ databases">
        <title>Antibiotic resistance/susceptibility profiles of lactic acid-producing cocci isolated from the human vagina, and analysis of the genetic basis of atypical resistances.</title>
        <authorList>
            <person name="Sirichoat A."/>
            <person name="Florez A.B."/>
            <person name="Vazquez L."/>
            <person name="Buppasiri P."/>
            <person name="Panya M."/>
            <person name="Lulitanond V."/>
            <person name="Mayo B."/>
        </authorList>
    </citation>
    <scope>NUCLEOTIDE SEQUENCE</scope>
    <source>
        <strain evidence="2">VA08-2AN</strain>
    </source>
</reference>
<dbReference type="EMBL" id="JAAJBE010000002">
    <property type="protein sequence ID" value="NGG27263.1"/>
    <property type="molecule type" value="Genomic_DNA"/>
</dbReference>
<keyword evidence="1" id="KW-0812">Transmembrane</keyword>
<accession>A0A6G4N9K2</accession>
<protein>
    <submittedName>
        <fullName evidence="2">Uncharacterized protein</fullName>
    </submittedName>
</protein>
<name>A0A6G4N9K2_STRSL</name>
<feature type="transmembrane region" description="Helical" evidence="1">
    <location>
        <begin position="6"/>
        <end position="24"/>
    </location>
</feature>